<feature type="domain" description="NET" evidence="7">
    <location>
        <begin position="101"/>
        <end position="180"/>
    </location>
</feature>
<protein>
    <recommendedName>
        <fullName evidence="9">NET domain-containing protein</fullName>
    </recommendedName>
</protein>
<feature type="compositionally biased region" description="Acidic residues" evidence="5">
    <location>
        <begin position="346"/>
        <end position="357"/>
    </location>
</feature>
<dbReference type="InterPro" id="IPR001487">
    <property type="entry name" value="Bromodomain"/>
</dbReference>
<accession>A0A7S3QN04</accession>
<name>A0A7S3QN04_DUNTE</name>
<keyword evidence="3" id="KW-0804">Transcription</keyword>
<evidence type="ECO:0000259" key="7">
    <source>
        <dbReference type="PROSITE" id="PS51525"/>
    </source>
</evidence>
<gene>
    <name evidence="8" type="ORF">DTER00134_LOCUS2533</name>
</gene>
<feature type="compositionally biased region" description="Low complexity" evidence="5">
    <location>
        <begin position="187"/>
        <end position="209"/>
    </location>
</feature>
<dbReference type="SUPFAM" id="SSF47370">
    <property type="entry name" value="Bromodomain"/>
    <property type="match status" value="1"/>
</dbReference>
<sequence length="487" mass="53089">MDVGTVKKKLDSPGVYKSPLEVRDDLRLVWKNCATYNPPGHPVRNMGDILAAAWENAWAESNMENRWNQHLLQKDPKGLALPHRVNQLSSQVRSTVQSAQVGGEPDPSQQMSDIEKRKLSVELSELQGDQLLEVLDVLQADLSGRAEEEVELDMDTLPNDTLWRLHAYVRSLSRRAVPQAGAPNKTAAAVAEAPAGAASRPAPEGPGAAAAGGPGTAAAPGAAGGAAVANGGEGVRADGHAAVGEKGPPSTSRQREGDLDMEEAEGSQGSDSKSDSHQEFKGSTMDDPSTQNAPQFPKDRRVVDESATGAAEQSTILKEKAGSRKPEVQVNAANWNVSALQQPEGNENEENEEAADDEVWKQFQTMDEQKRKQAEDQKKLKEQQEQEMLRVKEAEQEAARKVQQEAEERERKLKEEEERVAQEQQRARMEQCDKEVDEIKARQGTANLIQQNDMQSALMQQPGGNGGLAAVGLVYKNEDEEVNFDDE</sequence>
<evidence type="ECO:0000313" key="8">
    <source>
        <dbReference type="EMBL" id="CAE0487487.1"/>
    </source>
</evidence>
<feature type="domain" description="Bromo" evidence="6">
    <location>
        <begin position="1"/>
        <end position="44"/>
    </location>
</feature>
<reference evidence="8" key="1">
    <citation type="submission" date="2021-01" db="EMBL/GenBank/DDBJ databases">
        <authorList>
            <person name="Corre E."/>
            <person name="Pelletier E."/>
            <person name="Niang G."/>
            <person name="Scheremetjew M."/>
            <person name="Finn R."/>
            <person name="Kale V."/>
            <person name="Holt S."/>
            <person name="Cochrane G."/>
            <person name="Meng A."/>
            <person name="Brown T."/>
            <person name="Cohen L."/>
        </authorList>
    </citation>
    <scope>NUCLEOTIDE SEQUENCE</scope>
    <source>
        <strain evidence="8">CCMP1320</strain>
    </source>
</reference>
<dbReference type="PANTHER" id="PTHR45926">
    <property type="entry name" value="OSJNBA0053K19.4 PROTEIN"/>
    <property type="match status" value="1"/>
</dbReference>
<dbReference type="AlphaFoldDB" id="A0A7S3QN04"/>
<proteinExistence type="predicted"/>
<dbReference type="Pfam" id="PF00439">
    <property type="entry name" value="Bromodomain"/>
    <property type="match status" value="1"/>
</dbReference>
<evidence type="ECO:0008006" key="9">
    <source>
        <dbReference type="Google" id="ProtNLM"/>
    </source>
</evidence>
<dbReference type="Gene3D" id="1.20.1270.220">
    <property type="match status" value="1"/>
</dbReference>
<dbReference type="PROSITE" id="PS50014">
    <property type="entry name" value="BROMODOMAIN_2"/>
    <property type="match status" value="1"/>
</dbReference>
<feature type="compositionally biased region" description="Basic and acidic residues" evidence="5">
    <location>
        <begin position="317"/>
        <end position="327"/>
    </location>
</feature>
<keyword evidence="1" id="KW-0805">Transcription regulation</keyword>
<dbReference type="PROSITE" id="PS51525">
    <property type="entry name" value="NET"/>
    <property type="match status" value="1"/>
</dbReference>
<dbReference type="EMBL" id="HBIP01005120">
    <property type="protein sequence ID" value="CAE0487487.1"/>
    <property type="molecule type" value="Transcribed_RNA"/>
</dbReference>
<evidence type="ECO:0000256" key="4">
    <source>
        <dbReference type="PROSITE-ProRule" id="PRU00035"/>
    </source>
</evidence>
<feature type="compositionally biased region" description="Basic and acidic residues" evidence="5">
    <location>
        <begin position="367"/>
        <end position="433"/>
    </location>
</feature>
<evidence type="ECO:0000256" key="1">
    <source>
        <dbReference type="ARBA" id="ARBA00023015"/>
    </source>
</evidence>
<dbReference type="CDD" id="cd04369">
    <property type="entry name" value="Bromodomain"/>
    <property type="match status" value="1"/>
</dbReference>
<feature type="compositionally biased region" description="Low complexity" evidence="5">
    <location>
        <begin position="216"/>
        <end position="230"/>
    </location>
</feature>
<organism evidence="8">
    <name type="scientific">Dunaliella tertiolecta</name>
    <name type="common">Green alga</name>
    <dbReference type="NCBI Taxonomy" id="3047"/>
    <lineage>
        <taxon>Eukaryota</taxon>
        <taxon>Viridiplantae</taxon>
        <taxon>Chlorophyta</taxon>
        <taxon>core chlorophytes</taxon>
        <taxon>Chlorophyceae</taxon>
        <taxon>CS clade</taxon>
        <taxon>Chlamydomonadales</taxon>
        <taxon>Dunaliellaceae</taxon>
        <taxon>Dunaliella</taxon>
    </lineage>
</organism>
<feature type="region of interest" description="Disordered" evidence="5">
    <location>
        <begin position="177"/>
        <end position="433"/>
    </location>
</feature>
<dbReference type="InterPro" id="IPR027353">
    <property type="entry name" value="NET_dom"/>
</dbReference>
<dbReference type="InterPro" id="IPR038336">
    <property type="entry name" value="NET_sf"/>
</dbReference>
<evidence type="ECO:0000259" key="6">
    <source>
        <dbReference type="PROSITE" id="PS50014"/>
    </source>
</evidence>
<dbReference type="Gene3D" id="1.20.920.10">
    <property type="entry name" value="Bromodomain-like"/>
    <property type="match status" value="1"/>
</dbReference>
<dbReference type="Pfam" id="PF17035">
    <property type="entry name" value="BET"/>
    <property type="match status" value="1"/>
</dbReference>
<feature type="compositionally biased region" description="Polar residues" evidence="5">
    <location>
        <begin position="331"/>
        <end position="345"/>
    </location>
</feature>
<keyword evidence="2 4" id="KW-0103">Bromodomain</keyword>
<evidence type="ECO:0000256" key="3">
    <source>
        <dbReference type="ARBA" id="ARBA00023163"/>
    </source>
</evidence>
<evidence type="ECO:0000256" key="2">
    <source>
        <dbReference type="ARBA" id="ARBA00023117"/>
    </source>
</evidence>
<evidence type="ECO:0000256" key="5">
    <source>
        <dbReference type="SAM" id="MobiDB-lite"/>
    </source>
</evidence>
<dbReference type="InterPro" id="IPR036427">
    <property type="entry name" value="Bromodomain-like_sf"/>
</dbReference>